<evidence type="ECO:0000256" key="1">
    <source>
        <dbReference type="SAM" id="MobiDB-lite"/>
    </source>
</evidence>
<feature type="compositionally biased region" description="Basic and acidic residues" evidence="1">
    <location>
        <begin position="1"/>
        <end position="13"/>
    </location>
</feature>
<sequence length="130" mass="14521">MEGTGPRRDKSGIPRDTQPGVEGLDVKGTCSIAPRCTEDLGLIRKWLKDLKGGVSRSSWQNTSVVNCRYGYLPWAVPFSKFLSESCRESKFCRESFTHALIVGSEKTLNASDECWESGNIFLQKIYPRVG</sequence>
<dbReference type="EMBL" id="JAFNEN010000668">
    <property type="protein sequence ID" value="KAG8178775.1"/>
    <property type="molecule type" value="Genomic_DNA"/>
</dbReference>
<protein>
    <submittedName>
        <fullName evidence="2">Uncharacterized protein</fullName>
    </submittedName>
</protein>
<name>A0AAV6U5B5_9ARAC</name>
<comment type="caution">
    <text evidence="2">The sequence shown here is derived from an EMBL/GenBank/DDBJ whole genome shotgun (WGS) entry which is preliminary data.</text>
</comment>
<dbReference type="AlphaFoldDB" id="A0AAV6U5B5"/>
<keyword evidence="3" id="KW-1185">Reference proteome</keyword>
<evidence type="ECO:0000313" key="3">
    <source>
        <dbReference type="Proteomes" id="UP000827092"/>
    </source>
</evidence>
<accession>A0AAV6U5B5</accession>
<dbReference type="Proteomes" id="UP000827092">
    <property type="component" value="Unassembled WGS sequence"/>
</dbReference>
<proteinExistence type="predicted"/>
<organism evidence="2 3">
    <name type="scientific">Oedothorax gibbosus</name>
    <dbReference type="NCBI Taxonomy" id="931172"/>
    <lineage>
        <taxon>Eukaryota</taxon>
        <taxon>Metazoa</taxon>
        <taxon>Ecdysozoa</taxon>
        <taxon>Arthropoda</taxon>
        <taxon>Chelicerata</taxon>
        <taxon>Arachnida</taxon>
        <taxon>Araneae</taxon>
        <taxon>Araneomorphae</taxon>
        <taxon>Entelegynae</taxon>
        <taxon>Araneoidea</taxon>
        <taxon>Linyphiidae</taxon>
        <taxon>Erigoninae</taxon>
        <taxon>Oedothorax</taxon>
    </lineage>
</organism>
<reference evidence="2 3" key="1">
    <citation type="journal article" date="2022" name="Nat. Ecol. Evol.">
        <title>A masculinizing supergene underlies an exaggerated male reproductive morph in a spider.</title>
        <authorList>
            <person name="Hendrickx F."/>
            <person name="De Corte Z."/>
            <person name="Sonet G."/>
            <person name="Van Belleghem S.M."/>
            <person name="Kostlbacher S."/>
            <person name="Vangestel C."/>
        </authorList>
    </citation>
    <scope>NUCLEOTIDE SEQUENCE [LARGE SCALE GENOMIC DNA]</scope>
    <source>
        <strain evidence="2">W744_W776</strain>
    </source>
</reference>
<feature type="region of interest" description="Disordered" evidence="1">
    <location>
        <begin position="1"/>
        <end position="24"/>
    </location>
</feature>
<evidence type="ECO:0000313" key="2">
    <source>
        <dbReference type="EMBL" id="KAG8178775.1"/>
    </source>
</evidence>
<gene>
    <name evidence="2" type="ORF">JTE90_016640</name>
</gene>